<gene>
    <name evidence="1" type="ORF">METZ01_LOCUS407417</name>
</gene>
<feature type="non-terminal residue" evidence="1">
    <location>
        <position position="209"/>
    </location>
</feature>
<protein>
    <submittedName>
        <fullName evidence="1">Uncharacterized protein</fullName>
    </submittedName>
</protein>
<organism evidence="1">
    <name type="scientific">marine metagenome</name>
    <dbReference type="NCBI Taxonomy" id="408172"/>
    <lineage>
        <taxon>unclassified sequences</taxon>
        <taxon>metagenomes</taxon>
        <taxon>ecological metagenomes</taxon>
    </lineage>
</organism>
<proteinExistence type="predicted"/>
<reference evidence="1" key="1">
    <citation type="submission" date="2018-05" db="EMBL/GenBank/DDBJ databases">
        <authorList>
            <person name="Lanie J.A."/>
            <person name="Ng W.-L."/>
            <person name="Kazmierczak K.M."/>
            <person name="Andrzejewski T.M."/>
            <person name="Davidsen T.M."/>
            <person name="Wayne K.J."/>
            <person name="Tettelin H."/>
            <person name="Glass J.I."/>
            <person name="Rusch D."/>
            <person name="Podicherti R."/>
            <person name="Tsui H.-C.T."/>
            <person name="Winkler M.E."/>
        </authorList>
    </citation>
    <scope>NUCLEOTIDE SEQUENCE</scope>
</reference>
<dbReference type="AlphaFoldDB" id="A0A382W6Y2"/>
<evidence type="ECO:0000313" key="1">
    <source>
        <dbReference type="EMBL" id="SVD54563.1"/>
    </source>
</evidence>
<accession>A0A382W6Y2</accession>
<name>A0A382W6Y2_9ZZZZ</name>
<dbReference type="EMBL" id="UINC01157525">
    <property type="protein sequence ID" value="SVD54563.1"/>
    <property type="molecule type" value="Genomic_DNA"/>
</dbReference>
<sequence length="209" mass="24293">MSSLRLLNKVIFLLLLPLIILPVRGEEEAIDIWKTDSISDEKINEIIIEDNSKNESKLYETIKPVVSNIKEEKNLEKIKQNIFGLFDPEENNLNINMWINSDGKIILEKLNKIDEIKLSKDTEDILLTTLFTNSYSPEKNIEPLIFLDFKSKWLIKNKKNKIIENYLLKNPGLMGQSILVEYLVNEFLSEANVDKACEKTKFINIDYQS</sequence>